<protein>
    <recommendedName>
        <fullName evidence="8">EXPERA domain-containing protein</fullName>
    </recommendedName>
</protein>
<name>A0A6D2KBE8_9BRAS</name>
<evidence type="ECO:0000259" key="8">
    <source>
        <dbReference type="PROSITE" id="PS51751"/>
    </source>
</evidence>
<dbReference type="OrthoDB" id="433124at2759"/>
<gene>
    <name evidence="9" type="ORF">MERR_LOCUS36790</name>
</gene>
<evidence type="ECO:0000313" key="9">
    <source>
        <dbReference type="EMBL" id="CAA7049555.1"/>
    </source>
</evidence>
<dbReference type="Pfam" id="PF05241">
    <property type="entry name" value="EBP"/>
    <property type="match status" value="1"/>
</dbReference>
<keyword evidence="5 7" id="KW-1133">Transmembrane helix</keyword>
<reference evidence="9" key="1">
    <citation type="submission" date="2020-01" db="EMBL/GenBank/DDBJ databases">
        <authorList>
            <person name="Mishra B."/>
        </authorList>
    </citation>
    <scope>NUCLEOTIDE SEQUENCE [LARGE SCALE GENOMIC DNA]</scope>
</reference>
<dbReference type="PIRSF" id="PIRSF031032">
    <property type="entry name" value="TMP_97_prd"/>
    <property type="match status" value="1"/>
</dbReference>
<evidence type="ECO:0000256" key="4">
    <source>
        <dbReference type="ARBA" id="ARBA00022824"/>
    </source>
</evidence>
<feature type="transmembrane region" description="Helical" evidence="7">
    <location>
        <begin position="125"/>
        <end position="145"/>
    </location>
</feature>
<dbReference type="PANTHER" id="PTHR31204:SF1">
    <property type="entry name" value="SIGMA INTRACELLULAR RECEPTOR 2"/>
    <property type="match status" value="1"/>
</dbReference>
<keyword evidence="4" id="KW-0256">Endoplasmic reticulum</keyword>
<evidence type="ECO:0000256" key="3">
    <source>
        <dbReference type="ARBA" id="ARBA00022692"/>
    </source>
</evidence>
<dbReference type="InterPro" id="IPR016964">
    <property type="entry name" value="Sigma2_recept"/>
</dbReference>
<evidence type="ECO:0000256" key="5">
    <source>
        <dbReference type="ARBA" id="ARBA00022989"/>
    </source>
</evidence>
<organism evidence="9 10">
    <name type="scientific">Microthlaspi erraticum</name>
    <dbReference type="NCBI Taxonomy" id="1685480"/>
    <lineage>
        <taxon>Eukaryota</taxon>
        <taxon>Viridiplantae</taxon>
        <taxon>Streptophyta</taxon>
        <taxon>Embryophyta</taxon>
        <taxon>Tracheophyta</taxon>
        <taxon>Spermatophyta</taxon>
        <taxon>Magnoliopsida</taxon>
        <taxon>eudicotyledons</taxon>
        <taxon>Gunneridae</taxon>
        <taxon>Pentapetalae</taxon>
        <taxon>rosids</taxon>
        <taxon>malvids</taxon>
        <taxon>Brassicales</taxon>
        <taxon>Brassicaceae</taxon>
        <taxon>Coluteocarpeae</taxon>
        <taxon>Microthlaspi</taxon>
    </lineage>
</organism>
<evidence type="ECO:0000313" key="10">
    <source>
        <dbReference type="Proteomes" id="UP000467841"/>
    </source>
</evidence>
<comment type="similarity">
    <text evidence="2">Belongs to the TMEM97/sigma-2 receptor family.</text>
</comment>
<evidence type="ECO:0000256" key="6">
    <source>
        <dbReference type="ARBA" id="ARBA00023136"/>
    </source>
</evidence>
<feature type="transmembrane region" description="Helical" evidence="7">
    <location>
        <begin position="7"/>
        <end position="26"/>
    </location>
</feature>
<proteinExistence type="inferred from homology"/>
<dbReference type="Proteomes" id="UP000467841">
    <property type="component" value="Unassembled WGS sequence"/>
</dbReference>
<dbReference type="GO" id="GO:0005789">
    <property type="term" value="C:endoplasmic reticulum membrane"/>
    <property type="evidence" value="ECO:0007669"/>
    <property type="project" value="UniProtKB-SubCell"/>
</dbReference>
<accession>A0A6D2KBE8</accession>
<sequence length="165" mass="18039">MGAFCKVIDAVLFTYYAIMAVAVPLIDAQTTLPGALYPAFLVDLNRWYSAEFGDYLLAEKPHFFAGIVWHEILFIWPLSVANLYAILAGRSWLSTTSMVYGASVVTSMAAVLGDMIGSGKASEKLFMMYLPFLGFGILSLLRGLLSQSDGSSGKRPIVLARRKRA</sequence>
<dbReference type="PROSITE" id="PS51751">
    <property type="entry name" value="EXPERA"/>
    <property type="match status" value="1"/>
</dbReference>
<dbReference type="AlphaFoldDB" id="A0A6D2KBE8"/>
<dbReference type="InterPro" id="IPR051987">
    <property type="entry name" value="Sigma-2_receptor-like"/>
</dbReference>
<keyword evidence="3 7" id="KW-0812">Transmembrane</keyword>
<evidence type="ECO:0000256" key="1">
    <source>
        <dbReference type="ARBA" id="ARBA00004477"/>
    </source>
</evidence>
<keyword evidence="10" id="KW-1185">Reference proteome</keyword>
<evidence type="ECO:0000256" key="2">
    <source>
        <dbReference type="ARBA" id="ARBA00009096"/>
    </source>
</evidence>
<feature type="transmembrane region" description="Helical" evidence="7">
    <location>
        <begin position="63"/>
        <end position="87"/>
    </location>
</feature>
<comment type="caution">
    <text evidence="9">The sequence shown here is derived from an EMBL/GenBank/DDBJ whole genome shotgun (WGS) entry which is preliminary data.</text>
</comment>
<dbReference type="InterPro" id="IPR033118">
    <property type="entry name" value="EXPERA"/>
</dbReference>
<dbReference type="EMBL" id="CACVBM020001418">
    <property type="protein sequence ID" value="CAA7049555.1"/>
    <property type="molecule type" value="Genomic_DNA"/>
</dbReference>
<keyword evidence="6 7" id="KW-0472">Membrane</keyword>
<dbReference type="PANTHER" id="PTHR31204">
    <property type="entry name" value="SIGMA INTRACELLULAR RECEPTOR 2"/>
    <property type="match status" value="1"/>
</dbReference>
<feature type="domain" description="EXPERA" evidence="8">
    <location>
        <begin position="8"/>
        <end position="140"/>
    </location>
</feature>
<comment type="subcellular location">
    <subcellularLocation>
        <location evidence="1">Endoplasmic reticulum membrane</location>
        <topology evidence="1">Multi-pass membrane protein</topology>
    </subcellularLocation>
</comment>
<evidence type="ECO:0000256" key="7">
    <source>
        <dbReference type="PIRNR" id="PIRNR031032"/>
    </source>
</evidence>
<feature type="transmembrane region" description="Helical" evidence="7">
    <location>
        <begin position="99"/>
        <end position="119"/>
    </location>
</feature>